<evidence type="ECO:0000313" key="3">
    <source>
        <dbReference type="EMBL" id="QQM41413.1"/>
    </source>
</evidence>
<name>A0A7T7I5U9_9ACTN</name>
<feature type="region of interest" description="Disordered" evidence="1">
    <location>
        <begin position="553"/>
        <end position="579"/>
    </location>
</feature>
<feature type="transmembrane region" description="Helical" evidence="2">
    <location>
        <begin position="12"/>
        <end position="32"/>
    </location>
</feature>
<feature type="transmembrane region" description="Helical" evidence="2">
    <location>
        <begin position="233"/>
        <end position="258"/>
    </location>
</feature>
<organism evidence="3 4">
    <name type="scientific">Streptomyces liliifuscus</name>
    <dbReference type="NCBI Taxonomy" id="2797636"/>
    <lineage>
        <taxon>Bacteria</taxon>
        <taxon>Bacillati</taxon>
        <taxon>Actinomycetota</taxon>
        <taxon>Actinomycetes</taxon>
        <taxon>Kitasatosporales</taxon>
        <taxon>Streptomycetaceae</taxon>
        <taxon>Streptomyces</taxon>
    </lineage>
</organism>
<feature type="transmembrane region" description="Helical" evidence="2">
    <location>
        <begin position="176"/>
        <end position="194"/>
    </location>
</feature>
<feature type="transmembrane region" description="Helical" evidence="2">
    <location>
        <begin position="455"/>
        <end position="474"/>
    </location>
</feature>
<dbReference type="AlphaFoldDB" id="A0A7T7I5U9"/>
<gene>
    <name evidence="3" type="ORF">JEQ17_19400</name>
</gene>
<protein>
    <submittedName>
        <fullName evidence="3">Uncharacterized protein</fullName>
    </submittedName>
</protein>
<feature type="transmembrane region" description="Helical" evidence="2">
    <location>
        <begin position="109"/>
        <end position="128"/>
    </location>
</feature>
<evidence type="ECO:0000256" key="1">
    <source>
        <dbReference type="SAM" id="MobiDB-lite"/>
    </source>
</evidence>
<keyword evidence="2" id="KW-0472">Membrane</keyword>
<feature type="transmembrane region" description="Helical" evidence="2">
    <location>
        <begin position="206"/>
        <end position="227"/>
    </location>
</feature>
<sequence>MTASTGTTRGGTLFGAAAALAVVAGGAVAALAPVHDTVWPDGPVLLIEWVLLAAVAVWCTELAVARAAQTRTYTDTDGPRALRLGATGILATALTAELILITARCAEDQAYGMAWASGGVLLALFAGATWRSSVLSSENGSGYTPSDTFLVGAAFVLAEACGAWLTARFAVEGPLWAAWALGCAMVALAAGFWLSDSPSWEAESTYQKVFGSVAVLGVAGVVARSAVRGETVAAWWVGGVVVGVPLIGFGAVFLWAFLAALLDAGGRGRAVSLEAQLAGVLVPVASVGWAKPGTELWGGQGSGAERLLGASYLAGTIAVMLVAQSTVLAWTGTAPPRRWVVGLVGGVRRFAPPDAERSTSPNYPYGSNPARNLHYERGRREREERLRNHLADFHDPMSTAWLRLTHPLQSAAVLEIHHRTAAATGLAIDEVWSRLALIVPDQAGSQAQRRERNVLAWRLVVASALCTAGVWLVIALTGVGGFDLEGGSPALLVAGPLLVAAVALRQARSAVIDMYAAKAEAVRLYRYDLARSLRLPVPDDDTGMIRLASELSGSDDDPYLNPYPYPEHRPSPPGAADPSRLAADVAALVRGDIRADVRQAVRDEYASLVRQNPARAELAAPDLAQLARDIAESAAEPVSAHLKSHLTDLQQKFHQDVRATIRSSLEESVSGAPLTNFVGYLAIELDRSAQEGGEQSPVRAEGGTIKAPAGRRVDLVVSVVRDPRAQTLASVVASRPGTDFFVFEPVRVEGGRDAETVSFDAMADSSTLTPLPQRKNLLVTDERQTAFGFRLPAEAGSHEVWVQLYQAAHLVQVVALKIEAEAAPPDEATDEAPSASEATDEATVDE</sequence>
<dbReference type="RefSeq" id="WP_200396409.1">
    <property type="nucleotide sequence ID" value="NZ_CP066831.1"/>
</dbReference>
<feature type="transmembrane region" description="Helical" evidence="2">
    <location>
        <begin position="149"/>
        <end position="170"/>
    </location>
</feature>
<keyword evidence="2" id="KW-1133">Transmembrane helix</keyword>
<keyword evidence="2" id="KW-0812">Transmembrane</keyword>
<feature type="transmembrane region" description="Helical" evidence="2">
    <location>
        <begin position="310"/>
        <end position="330"/>
    </location>
</feature>
<accession>A0A7T7I5U9</accession>
<proteinExistence type="predicted"/>
<keyword evidence="4" id="KW-1185">Reference proteome</keyword>
<dbReference type="Proteomes" id="UP000595636">
    <property type="component" value="Chromosome"/>
</dbReference>
<feature type="compositionally biased region" description="Low complexity" evidence="1">
    <location>
        <begin position="822"/>
        <end position="835"/>
    </location>
</feature>
<evidence type="ECO:0000313" key="4">
    <source>
        <dbReference type="Proteomes" id="UP000595636"/>
    </source>
</evidence>
<feature type="region of interest" description="Disordered" evidence="1">
    <location>
        <begin position="822"/>
        <end position="846"/>
    </location>
</feature>
<reference evidence="3 4" key="1">
    <citation type="submission" date="2020-12" db="EMBL/GenBank/DDBJ databases">
        <title>A novel species.</title>
        <authorList>
            <person name="Li K."/>
        </authorList>
    </citation>
    <scope>NUCLEOTIDE SEQUENCE [LARGE SCALE GENOMIC DNA]</scope>
    <source>
        <strain evidence="3 4">ZYC-3</strain>
    </source>
</reference>
<dbReference type="KEGG" id="slf:JEQ17_19400"/>
<feature type="compositionally biased region" description="Pro residues" evidence="1">
    <location>
        <begin position="561"/>
        <end position="575"/>
    </location>
</feature>
<dbReference type="EMBL" id="CP066831">
    <property type="protein sequence ID" value="QQM41413.1"/>
    <property type="molecule type" value="Genomic_DNA"/>
</dbReference>
<evidence type="ECO:0000256" key="2">
    <source>
        <dbReference type="SAM" id="Phobius"/>
    </source>
</evidence>
<feature type="transmembrane region" description="Helical" evidence="2">
    <location>
        <begin position="44"/>
        <end position="64"/>
    </location>
</feature>